<feature type="transmembrane region" description="Helical" evidence="18">
    <location>
        <begin position="162"/>
        <end position="181"/>
    </location>
</feature>
<name>A0A5B9DTU5_9HYPH</name>
<dbReference type="PROSITE" id="PS50901">
    <property type="entry name" value="FTSK"/>
    <property type="match status" value="1"/>
</dbReference>
<dbReference type="InterPro" id="IPR041027">
    <property type="entry name" value="FtsK_alpha"/>
</dbReference>
<dbReference type="GO" id="GO:0005524">
    <property type="term" value="F:ATP binding"/>
    <property type="evidence" value="ECO:0007669"/>
    <property type="project" value="UniProtKB-UniRule"/>
</dbReference>
<accession>A0A5B9DTU5</accession>
<evidence type="ECO:0000256" key="17">
    <source>
        <dbReference type="SAM" id="MobiDB-lite"/>
    </source>
</evidence>
<keyword evidence="5" id="KW-0132">Cell division</keyword>
<evidence type="ECO:0000256" key="15">
    <source>
        <dbReference type="ARBA" id="ARBA00025923"/>
    </source>
</evidence>
<dbReference type="InterPro" id="IPR027417">
    <property type="entry name" value="P-loop_NTPase"/>
</dbReference>
<evidence type="ECO:0000256" key="12">
    <source>
        <dbReference type="ARBA" id="ARBA00023136"/>
    </source>
</evidence>
<evidence type="ECO:0000256" key="11">
    <source>
        <dbReference type="ARBA" id="ARBA00023125"/>
    </source>
</evidence>
<evidence type="ECO:0000313" key="21">
    <source>
        <dbReference type="Proteomes" id="UP000321062"/>
    </source>
</evidence>
<keyword evidence="9 16" id="KW-0067">ATP-binding</keyword>
<keyword evidence="4" id="KW-1003">Cell membrane</keyword>
<evidence type="ECO:0000256" key="5">
    <source>
        <dbReference type="ARBA" id="ARBA00022618"/>
    </source>
</evidence>
<evidence type="ECO:0000256" key="8">
    <source>
        <dbReference type="ARBA" id="ARBA00022829"/>
    </source>
</evidence>
<evidence type="ECO:0000256" key="18">
    <source>
        <dbReference type="SAM" id="Phobius"/>
    </source>
</evidence>
<feature type="compositionally biased region" description="Acidic residues" evidence="17">
    <location>
        <begin position="212"/>
        <end position="221"/>
    </location>
</feature>
<dbReference type="EMBL" id="CP041690">
    <property type="protein sequence ID" value="QEE22891.1"/>
    <property type="molecule type" value="Genomic_DNA"/>
</dbReference>
<keyword evidence="7 16" id="KW-0547">Nucleotide-binding</keyword>
<keyword evidence="6 18" id="KW-0812">Transmembrane</keyword>
<comment type="similarity">
    <text evidence="2">Belongs to the FtsK/SpoIIIE/SftA family.</text>
</comment>
<protein>
    <recommendedName>
        <fullName evidence="3">DNA translocase FtsK</fullName>
    </recommendedName>
</protein>
<evidence type="ECO:0000256" key="14">
    <source>
        <dbReference type="ARBA" id="ARBA00024784"/>
    </source>
</evidence>
<evidence type="ECO:0000256" key="4">
    <source>
        <dbReference type="ARBA" id="ARBA00022475"/>
    </source>
</evidence>
<keyword evidence="8" id="KW-0159">Chromosome partition</keyword>
<evidence type="ECO:0000256" key="7">
    <source>
        <dbReference type="ARBA" id="ARBA00022741"/>
    </source>
</evidence>
<sequence length="904" mass="97476">MLENFSTAQPAPVLAIRIPVRLAGFVLLGLVAVIMIAMASWSVDDPSLSYATAKPASNWLGFPGAVIADLVIQLFGLAVIPALVPLALWGWNFVRRRAPTRMGLRVLAWAGATLLVTGVFSFIAVPETWPLPTGLGGLIGASFFNLATMVSGGTPTGITPTLFSIILVSPALALLWIALGLKALPVGKGAEAAAAKPAQRKSAERDRATAQDDQEVDDEYGESERNPILDVTLGALVHMGYSVQTAFRRARSQAREKRAAEDAQWRGHDVEPQVDVGAAPAVAPPETFREAAPAPERRVVQVHSGYNPRANAAAQPATDRSEDAELDYPDDADDYVEDDFPFEPDADDVYAPVPEVRPVAQSPTRPAPQPAPVVSPRITAPAARPVQGARVAREAQGSLLDDDPFGFELPALSLLAEPKHKGPSPEHAPERLEEMARQLEGVLEDFGVKGDIINVRPGPVVTLYELEPAPGIKSSRVISLADDIARSMSAISARVAVVPGRNAIGIELPNQNRETVYLREMLGSADFEKMKGKLPICLGKTIGGEPVIADLARMPHLLIAGTTGSGKSVGINTMILSLLYQMTPEQCRLIMIDPKMLELSIYDGIPHLLTPVVTDPSKAVVALKWAVREMEDRYRKMSKIGVRNIDGFNQRVGEAHKKGEVITRTVQTGFDRETGEAIFESEQFDLEPLPYIVIIVDEMADLMMVAGKDIEGAIQRLAQMARAAGIHMITATQRPSVDVITGTIKANFPTRVSFQVTSKIDSRTILGEQGAETLLGNGDMLYMAGGGRIKRLHGPFVSDGEVESIVNHLKAQGQPDYLDSITEEEDEEGGGAMVEDEYGGSGDELYDKAVNIVLQDKKASTSYIQRRLAIGYNKAATLIERMEREGVISQANHAGKREILVGSD</sequence>
<keyword evidence="12 18" id="KW-0472">Membrane</keyword>
<dbReference type="Gene3D" id="3.30.980.40">
    <property type="match status" value="1"/>
</dbReference>
<evidence type="ECO:0000313" key="20">
    <source>
        <dbReference type="EMBL" id="QEE22891.1"/>
    </source>
</evidence>
<evidence type="ECO:0000256" key="2">
    <source>
        <dbReference type="ARBA" id="ARBA00006474"/>
    </source>
</evidence>
<comment type="function">
    <text evidence="14">Essential cell division protein that coordinates cell division and chromosome segregation. The N-terminus is involved in assembly of the cell-division machinery. The C-terminus functions as a DNA motor that moves dsDNA in an ATP-dependent manner towards the dif recombination site, which is located within the replication terminus region. Translocation stops specifically at Xer-dif sites, where FtsK interacts with the Xer recombinase, allowing activation of chromosome unlinking by recombination. FtsK orienting polar sequences (KOPS) guide the direction of DNA translocation. FtsK can remove proteins from DNA as it translocates, but translocation stops specifically at XerCD-dif site, thereby preventing removal of XerC and XerD from dif.</text>
</comment>
<proteinExistence type="inferred from homology"/>
<evidence type="ECO:0000256" key="10">
    <source>
        <dbReference type="ARBA" id="ARBA00022989"/>
    </source>
</evidence>
<feature type="transmembrane region" description="Helical" evidence="18">
    <location>
        <begin position="20"/>
        <end position="41"/>
    </location>
</feature>
<dbReference type="InterPro" id="IPR002543">
    <property type="entry name" value="FtsK_dom"/>
</dbReference>
<feature type="binding site" evidence="16">
    <location>
        <begin position="561"/>
        <end position="568"/>
    </location>
    <ligand>
        <name>ATP</name>
        <dbReference type="ChEBI" id="CHEBI:30616"/>
    </ligand>
</feature>
<dbReference type="OrthoDB" id="9807790at2"/>
<dbReference type="InterPro" id="IPR036390">
    <property type="entry name" value="WH_DNA-bd_sf"/>
</dbReference>
<gene>
    <name evidence="20" type="ORF">FNA67_20965</name>
</gene>
<dbReference type="InterPro" id="IPR018541">
    <property type="entry name" value="Ftsk_gamma"/>
</dbReference>
<feature type="transmembrane region" description="Helical" evidence="18">
    <location>
        <begin position="61"/>
        <end position="94"/>
    </location>
</feature>
<dbReference type="Proteomes" id="UP000321062">
    <property type="component" value="Chromosome"/>
</dbReference>
<dbReference type="InterPro" id="IPR036388">
    <property type="entry name" value="WH-like_DNA-bd_sf"/>
</dbReference>
<comment type="subcellular location">
    <subcellularLocation>
        <location evidence="1">Cell membrane</location>
        <topology evidence="1">Multi-pass membrane protein</topology>
    </subcellularLocation>
</comment>
<organism evidence="20 21">
    <name type="scientific">Paradevosia tibetensis</name>
    <dbReference type="NCBI Taxonomy" id="1447062"/>
    <lineage>
        <taxon>Bacteria</taxon>
        <taxon>Pseudomonadati</taxon>
        <taxon>Pseudomonadota</taxon>
        <taxon>Alphaproteobacteria</taxon>
        <taxon>Hyphomicrobiales</taxon>
        <taxon>Devosiaceae</taxon>
        <taxon>Paradevosia</taxon>
    </lineage>
</organism>
<dbReference type="InterPro" id="IPR050206">
    <property type="entry name" value="FtsK/SpoIIIE/SftA"/>
</dbReference>
<evidence type="ECO:0000256" key="3">
    <source>
        <dbReference type="ARBA" id="ARBA00020887"/>
    </source>
</evidence>
<dbReference type="GO" id="GO:0005886">
    <property type="term" value="C:plasma membrane"/>
    <property type="evidence" value="ECO:0007669"/>
    <property type="project" value="UniProtKB-SubCell"/>
</dbReference>
<comment type="subunit">
    <text evidence="15">Homohexamer. Forms a ring that surrounds DNA.</text>
</comment>
<dbReference type="Gene3D" id="3.40.50.300">
    <property type="entry name" value="P-loop containing nucleotide triphosphate hydrolases"/>
    <property type="match status" value="1"/>
</dbReference>
<evidence type="ECO:0000256" key="13">
    <source>
        <dbReference type="ARBA" id="ARBA00023306"/>
    </source>
</evidence>
<dbReference type="Gene3D" id="1.10.10.10">
    <property type="entry name" value="Winged helix-like DNA-binding domain superfamily/Winged helix DNA-binding domain"/>
    <property type="match status" value="1"/>
</dbReference>
<feature type="region of interest" description="Disordered" evidence="17">
    <location>
        <begin position="193"/>
        <end position="224"/>
    </location>
</feature>
<dbReference type="Pfam" id="PF01580">
    <property type="entry name" value="FtsK_SpoIIIE"/>
    <property type="match status" value="1"/>
</dbReference>
<reference evidence="20 21" key="1">
    <citation type="journal article" date="2015" name="Int. J. Syst. Evol. Microbiol.">
        <title>Youhaiella tibetensis gen. nov., sp. nov., isolated from subsurface sediment.</title>
        <authorList>
            <person name="Wang Y.X."/>
            <person name="Huang F.Q."/>
            <person name="Nogi Y."/>
            <person name="Pang S.J."/>
            <person name="Wang P.K."/>
            <person name="Lv J."/>
        </authorList>
    </citation>
    <scope>NUCLEOTIDE SEQUENCE [LARGE SCALE GENOMIC DNA]</scope>
    <source>
        <strain evidence="21">fig4</strain>
    </source>
</reference>
<dbReference type="SUPFAM" id="SSF52540">
    <property type="entry name" value="P-loop containing nucleoside triphosphate hydrolases"/>
    <property type="match status" value="1"/>
</dbReference>
<dbReference type="PANTHER" id="PTHR22683">
    <property type="entry name" value="SPORULATION PROTEIN RELATED"/>
    <property type="match status" value="1"/>
</dbReference>
<keyword evidence="10 18" id="KW-1133">Transmembrane helix</keyword>
<dbReference type="CDD" id="cd01127">
    <property type="entry name" value="TrwB_TraG_TraD_VirD4"/>
    <property type="match status" value="1"/>
</dbReference>
<dbReference type="Pfam" id="PF13491">
    <property type="entry name" value="FtsK_4TM"/>
    <property type="match status" value="1"/>
</dbReference>
<dbReference type="GO" id="GO:0051301">
    <property type="term" value="P:cell division"/>
    <property type="evidence" value="ECO:0007669"/>
    <property type="project" value="UniProtKB-KW"/>
</dbReference>
<dbReference type="PANTHER" id="PTHR22683:SF41">
    <property type="entry name" value="DNA TRANSLOCASE FTSK"/>
    <property type="match status" value="1"/>
</dbReference>
<dbReference type="SUPFAM" id="SSF46785">
    <property type="entry name" value="Winged helix' DNA-binding domain"/>
    <property type="match status" value="1"/>
</dbReference>
<evidence type="ECO:0000256" key="6">
    <source>
        <dbReference type="ARBA" id="ARBA00022692"/>
    </source>
</evidence>
<evidence type="ECO:0000256" key="9">
    <source>
        <dbReference type="ARBA" id="ARBA00022840"/>
    </source>
</evidence>
<keyword evidence="21" id="KW-1185">Reference proteome</keyword>
<keyword evidence="13" id="KW-0131">Cell cycle</keyword>
<feature type="compositionally biased region" description="Basic and acidic residues" evidence="17">
    <location>
        <begin position="201"/>
        <end position="210"/>
    </location>
</feature>
<dbReference type="InterPro" id="IPR025199">
    <property type="entry name" value="FtsK_4TM"/>
</dbReference>
<dbReference type="KEGG" id="yti:FNA67_20965"/>
<keyword evidence="11" id="KW-0238">DNA-binding</keyword>
<dbReference type="AlphaFoldDB" id="A0A5B9DTU5"/>
<dbReference type="GO" id="GO:0003677">
    <property type="term" value="F:DNA binding"/>
    <property type="evidence" value="ECO:0007669"/>
    <property type="project" value="UniProtKB-KW"/>
</dbReference>
<feature type="transmembrane region" description="Helical" evidence="18">
    <location>
        <begin position="106"/>
        <end position="125"/>
    </location>
</feature>
<dbReference type="Pfam" id="PF17854">
    <property type="entry name" value="FtsK_alpha"/>
    <property type="match status" value="1"/>
</dbReference>
<evidence type="ECO:0000256" key="1">
    <source>
        <dbReference type="ARBA" id="ARBA00004651"/>
    </source>
</evidence>
<dbReference type="GO" id="GO:0007059">
    <property type="term" value="P:chromosome segregation"/>
    <property type="evidence" value="ECO:0007669"/>
    <property type="project" value="UniProtKB-KW"/>
</dbReference>
<feature type="domain" description="FtsK" evidence="19">
    <location>
        <begin position="544"/>
        <end position="763"/>
    </location>
</feature>
<dbReference type="SMART" id="SM00843">
    <property type="entry name" value="Ftsk_gamma"/>
    <property type="match status" value="1"/>
</dbReference>
<evidence type="ECO:0000256" key="16">
    <source>
        <dbReference type="PROSITE-ProRule" id="PRU00289"/>
    </source>
</evidence>
<feature type="transmembrane region" description="Helical" evidence="18">
    <location>
        <begin position="131"/>
        <end position="150"/>
    </location>
</feature>
<evidence type="ECO:0000259" key="19">
    <source>
        <dbReference type="PROSITE" id="PS50901"/>
    </source>
</evidence>
<dbReference type="Pfam" id="PF09397">
    <property type="entry name" value="FtsK_gamma"/>
    <property type="match status" value="1"/>
</dbReference>